<evidence type="ECO:0000313" key="3">
    <source>
        <dbReference type="EMBL" id="CAJ1404846.1"/>
    </source>
</evidence>
<evidence type="ECO:0000256" key="2">
    <source>
        <dbReference type="SAM" id="SignalP"/>
    </source>
</evidence>
<accession>A0AA36JFU4</accession>
<comment type="similarity">
    <text evidence="1">Belongs to the CutA family.</text>
</comment>
<name>A0AA36JFU4_9DINO</name>
<evidence type="ECO:0000313" key="4">
    <source>
        <dbReference type="Proteomes" id="UP001178507"/>
    </source>
</evidence>
<dbReference type="Gene3D" id="3.30.70.120">
    <property type="match status" value="1"/>
</dbReference>
<keyword evidence="4" id="KW-1185">Reference proteome</keyword>
<feature type="signal peptide" evidence="2">
    <location>
        <begin position="1"/>
        <end position="22"/>
    </location>
</feature>
<protein>
    <submittedName>
        <fullName evidence="3">Uncharacterized protein</fullName>
    </submittedName>
</protein>
<reference evidence="3" key="1">
    <citation type="submission" date="2023-08" db="EMBL/GenBank/DDBJ databases">
        <authorList>
            <person name="Chen Y."/>
            <person name="Shah S."/>
            <person name="Dougan E. K."/>
            <person name="Thang M."/>
            <person name="Chan C."/>
        </authorList>
    </citation>
    <scope>NUCLEOTIDE SEQUENCE</scope>
</reference>
<dbReference type="Pfam" id="PF03091">
    <property type="entry name" value="CutA1"/>
    <property type="match status" value="1"/>
</dbReference>
<organism evidence="3 4">
    <name type="scientific">Effrenium voratum</name>
    <dbReference type="NCBI Taxonomy" id="2562239"/>
    <lineage>
        <taxon>Eukaryota</taxon>
        <taxon>Sar</taxon>
        <taxon>Alveolata</taxon>
        <taxon>Dinophyceae</taxon>
        <taxon>Suessiales</taxon>
        <taxon>Symbiodiniaceae</taxon>
        <taxon>Effrenium</taxon>
    </lineage>
</organism>
<dbReference type="GO" id="GO:0010038">
    <property type="term" value="P:response to metal ion"/>
    <property type="evidence" value="ECO:0007669"/>
    <property type="project" value="InterPro"/>
</dbReference>
<evidence type="ECO:0000256" key="1">
    <source>
        <dbReference type="ARBA" id="ARBA00010169"/>
    </source>
</evidence>
<feature type="chain" id="PRO_5041455793" evidence="2">
    <location>
        <begin position="23"/>
        <end position="441"/>
    </location>
</feature>
<dbReference type="SUPFAM" id="SSF54913">
    <property type="entry name" value="GlnB-like"/>
    <property type="match status" value="1"/>
</dbReference>
<proteinExistence type="inferred from homology"/>
<sequence length="441" mass="50281">MRRRAPLLLLASVSSLPRLAKPQLWRASASAAVPMPAITVLTTEDAADKARKVAEASQALATEVATEEVRSYYWWEGKVNFDPEWRVAVTTTEPFAAAEAAIAKVHSYDLPMIIYDLPEADASHRHWKGTLKLPEEEAVKLAETLVSQRIVACAQAGPSGLAVKTVARCKPLVEKTFGGGVTWSPIGGNEGYLQWLEAECVGHLPPSEGGRSLTSLLLKESRWKKNQKDSHHTVAEKPESIDKESQKWIDCQFKLYEEAPDCKLKALQEQERKAERTCKNQMEFIYDLWEKPKSRSDITEYSLRQLRRDIEVDYVRTLHALNISGSGDGPQMERASWVKTDHDIRQSLLYFQELLWILQQQPVYLARLSGMIRKNSGKEYDHKVFRKICERIFHDLFQARPWLGHCRGHVIFGFWRRDALRHLASLQVRARGLERPRKASS</sequence>
<dbReference type="Proteomes" id="UP001178507">
    <property type="component" value="Unassembled WGS sequence"/>
</dbReference>
<dbReference type="InterPro" id="IPR004323">
    <property type="entry name" value="Ion_tolerance_CutA"/>
</dbReference>
<comment type="caution">
    <text evidence="3">The sequence shown here is derived from an EMBL/GenBank/DDBJ whole genome shotgun (WGS) entry which is preliminary data.</text>
</comment>
<gene>
    <name evidence="3" type="ORF">EVOR1521_LOCUS27222</name>
</gene>
<dbReference type="AlphaFoldDB" id="A0AA36JFU4"/>
<keyword evidence="2" id="KW-0732">Signal</keyword>
<dbReference type="InterPro" id="IPR015867">
    <property type="entry name" value="N-reg_PII/ATP_PRibTrfase_C"/>
</dbReference>
<dbReference type="EMBL" id="CAUJNA010003558">
    <property type="protein sequence ID" value="CAJ1404846.1"/>
    <property type="molecule type" value="Genomic_DNA"/>
</dbReference>
<dbReference type="InterPro" id="IPR011322">
    <property type="entry name" value="N-reg_PII-like_a/b"/>
</dbReference>